<proteinExistence type="predicted"/>
<sequence length="361" mass="40921">MTGHYENKEFRILSAIGMILVVAGHLGFNVFDVGGLFPYYSFHVFIFLFVSGYFYKKEAEKGIGSYLAGKVVSLLLPYYIFNVVYGVLAAVLHHAGFSIGQELSFYSLVLAPFDGGHQFMYQFPAWFVPVLFLIEVINVCMRKVLSLIRLNNEWLIFSLCLLAGILTVWLADGGHVYGWYRIPGRLLFMLPGYELGCLYRQKLERLDTLPHAVYFAGVMGIQLLISVFSGGLAFSAVWVTSFANGPFIPYLTVITGIAFWLRVARILQDIPVLAGKLVTIGRYTYSIMMHHIFAFFLVKTVFYWISRLTPLCQEFDAAMYFSEINFVYLPGGAEAAKWLYLFAGIGLPLLFSFAVERLRRD</sequence>
<feature type="transmembrane region" description="Helical" evidence="1">
    <location>
        <begin position="119"/>
        <end position="141"/>
    </location>
</feature>
<keyword evidence="3" id="KW-0808">Transferase</keyword>
<evidence type="ECO:0000313" key="3">
    <source>
        <dbReference type="EMBL" id="MCU6745724.1"/>
    </source>
</evidence>
<comment type="caution">
    <text evidence="3">The sequence shown here is derived from an EMBL/GenBank/DDBJ whole genome shotgun (WGS) entry which is preliminary data.</text>
</comment>
<feature type="transmembrane region" description="Helical" evidence="1">
    <location>
        <begin position="12"/>
        <end position="31"/>
    </location>
</feature>
<dbReference type="InterPro" id="IPR052734">
    <property type="entry name" value="Nod_factor_acetyltransferase"/>
</dbReference>
<dbReference type="Pfam" id="PF01757">
    <property type="entry name" value="Acyl_transf_3"/>
    <property type="match status" value="1"/>
</dbReference>
<keyword evidence="1" id="KW-0472">Membrane</keyword>
<feature type="transmembrane region" description="Helical" evidence="1">
    <location>
        <begin position="247"/>
        <end position="264"/>
    </location>
</feature>
<feature type="domain" description="Acyltransferase 3" evidence="2">
    <location>
        <begin position="15"/>
        <end position="355"/>
    </location>
</feature>
<keyword evidence="1" id="KW-1133">Transmembrane helix</keyword>
<organism evidence="3 4">
    <name type="scientific">Suilimivivens aceti</name>
    <dbReference type="NCBI Taxonomy" id="2981774"/>
    <lineage>
        <taxon>Bacteria</taxon>
        <taxon>Bacillati</taxon>
        <taxon>Bacillota</taxon>
        <taxon>Clostridia</taxon>
        <taxon>Lachnospirales</taxon>
        <taxon>Lachnospiraceae</taxon>
        <taxon>Suilimivivens</taxon>
    </lineage>
</organism>
<gene>
    <name evidence="3" type="ORF">OCV77_14710</name>
</gene>
<reference evidence="3 4" key="1">
    <citation type="journal article" date="2021" name="ISME Commun">
        <title>Automated analysis of genomic sequences facilitates high-throughput and comprehensive description of bacteria.</title>
        <authorList>
            <person name="Hitch T.C.A."/>
        </authorList>
    </citation>
    <scope>NUCLEOTIDE SEQUENCE [LARGE SCALE GENOMIC DNA]</scope>
    <source>
        <strain evidence="3 4">Sanger_18</strain>
    </source>
</reference>
<evidence type="ECO:0000256" key="1">
    <source>
        <dbReference type="SAM" id="Phobius"/>
    </source>
</evidence>
<feature type="transmembrane region" description="Helical" evidence="1">
    <location>
        <begin position="37"/>
        <end position="55"/>
    </location>
</feature>
<feature type="transmembrane region" description="Helical" evidence="1">
    <location>
        <begin position="212"/>
        <end position="241"/>
    </location>
</feature>
<dbReference type="RefSeq" id="WP_262575762.1">
    <property type="nucleotide sequence ID" value="NZ_JAOQKJ010000016.1"/>
</dbReference>
<dbReference type="EMBL" id="JAOQKJ010000016">
    <property type="protein sequence ID" value="MCU6745724.1"/>
    <property type="molecule type" value="Genomic_DNA"/>
</dbReference>
<dbReference type="GO" id="GO:0016746">
    <property type="term" value="F:acyltransferase activity"/>
    <property type="evidence" value="ECO:0007669"/>
    <property type="project" value="UniProtKB-KW"/>
</dbReference>
<keyword evidence="4" id="KW-1185">Reference proteome</keyword>
<dbReference type="Proteomes" id="UP001652432">
    <property type="component" value="Unassembled WGS sequence"/>
</dbReference>
<keyword evidence="1" id="KW-0812">Transmembrane</keyword>
<dbReference type="PANTHER" id="PTHR37312:SF1">
    <property type="entry name" value="MEMBRANE-BOUND ACYLTRANSFERASE YKRP-RELATED"/>
    <property type="match status" value="1"/>
</dbReference>
<accession>A0ABT2T631</accession>
<feature type="transmembrane region" description="Helical" evidence="1">
    <location>
        <begin position="182"/>
        <end position="200"/>
    </location>
</feature>
<feature type="transmembrane region" description="Helical" evidence="1">
    <location>
        <begin position="338"/>
        <end position="355"/>
    </location>
</feature>
<name>A0ABT2T631_9FIRM</name>
<dbReference type="InterPro" id="IPR002656">
    <property type="entry name" value="Acyl_transf_3_dom"/>
</dbReference>
<keyword evidence="3" id="KW-0012">Acyltransferase</keyword>
<evidence type="ECO:0000259" key="2">
    <source>
        <dbReference type="Pfam" id="PF01757"/>
    </source>
</evidence>
<feature type="transmembrane region" description="Helical" evidence="1">
    <location>
        <begin position="153"/>
        <end position="170"/>
    </location>
</feature>
<protein>
    <submittedName>
        <fullName evidence="3">Acyltransferase family protein</fullName>
    </submittedName>
</protein>
<feature type="transmembrane region" description="Helical" evidence="1">
    <location>
        <begin position="285"/>
        <end position="305"/>
    </location>
</feature>
<feature type="transmembrane region" description="Helical" evidence="1">
    <location>
        <begin position="76"/>
        <end position="99"/>
    </location>
</feature>
<evidence type="ECO:0000313" key="4">
    <source>
        <dbReference type="Proteomes" id="UP001652432"/>
    </source>
</evidence>
<dbReference type="PANTHER" id="PTHR37312">
    <property type="entry name" value="MEMBRANE-BOUND ACYLTRANSFERASE YKRP-RELATED"/>
    <property type="match status" value="1"/>
</dbReference>